<keyword evidence="5" id="KW-0812">Transmembrane</keyword>
<dbReference type="GO" id="GO:0009279">
    <property type="term" value="C:cell outer membrane"/>
    <property type="evidence" value="ECO:0007669"/>
    <property type="project" value="UniProtKB-SubCell"/>
</dbReference>
<dbReference type="GO" id="GO:0015288">
    <property type="term" value="F:porin activity"/>
    <property type="evidence" value="ECO:0007669"/>
    <property type="project" value="TreeGrafter"/>
</dbReference>
<evidence type="ECO:0000256" key="4">
    <source>
        <dbReference type="ARBA" id="ARBA00022452"/>
    </source>
</evidence>
<evidence type="ECO:0000313" key="11">
    <source>
        <dbReference type="Proteomes" id="UP000005522"/>
    </source>
</evidence>
<keyword evidence="9" id="KW-0732">Signal</keyword>
<dbReference type="HOGENOM" id="CLU_012817_0_2_6"/>
<protein>
    <submittedName>
        <fullName evidence="10">Type I secretion outer membrane protein, TolC</fullName>
    </submittedName>
</protein>
<evidence type="ECO:0000256" key="3">
    <source>
        <dbReference type="ARBA" id="ARBA00022448"/>
    </source>
</evidence>
<dbReference type="RefSeq" id="WP_004868361.1">
    <property type="nucleotide sequence ID" value="NZ_CP005986.1"/>
</dbReference>
<dbReference type="GO" id="GO:0015562">
    <property type="term" value="F:efflux transmembrane transporter activity"/>
    <property type="evidence" value="ECO:0007669"/>
    <property type="project" value="InterPro"/>
</dbReference>
<dbReference type="KEGG" id="acz:Acaty_c2091"/>
<dbReference type="SUPFAM" id="SSF56954">
    <property type="entry name" value="Outer membrane efflux proteins (OEP)"/>
    <property type="match status" value="1"/>
</dbReference>
<evidence type="ECO:0000256" key="9">
    <source>
        <dbReference type="SAM" id="SignalP"/>
    </source>
</evidence>
<evidence type="ECO:0000256" key="6">
    <source>
        <dbReference type="ARBA" id="ARBA00023136"/>
    </source>
</evidence>
<keyword evidence="6" id="KW-0472">Membrane</keyword>
<name>A0A060A1C9_ACICK</name>
<accession>A0A060A1C9</accession>
<dbReference type="EMBL" id="CP005986">
    <property type="protein sequence ID" value="AIA55947.1"/>
    <property type="molecule type" value="Genomic_DNA"/>
</dbReference>
<feature type="signal peptide" evidence="9">
    <location>
        <begin position="1"/>
        <end position="23"/>
    </location>
</feature>
<reference evidence="10 11" key="1">
    <citation type="journal article" date="2009" name="J. Bacteriol.">
        <title>Draft genome sequence of the extremely acidophilic bacterium Acidithiobacillus caldus ATCC 51756 reveals metabolic versatility in the genus Acidithiobacillus.</title>
        <authorList>
            <person name="Valdes J."/>
            <person name="Quatrini R."/>
            <person name="Hallberg K."/>
            <person name="Dopson M."/>
            <person name="Valenzuela P.D."/>
            <person name="Holmes D.S."/>
        </authorList>
    </citation>
    <scope>NUCLEOTIDE SEQUENCE [LARGE SCALE GENOMIC DNA]</scope>
    <source>
        <strain evidence="11">ATCC 51756 / DSM 8584 / KU</strain>
    </source>
</reference>
<dbReference type="GO" id="GO:1990281">
    <property type="term" value="C:efflux pump complex"/>
    <property type="evidence" value="ECO:0007669"/>
    <property type="project" value="TreeGrafter"/>
</dbReference>
<dbReference type="InterPro" id="IPR003423">
    <property type="entry name" value="OMP_efflux"/>
</dbReference>
<feature type="region of interest" description="Disordered" evidence="8">
    <location>
        <begin position="439"/>
        <end position="460"/>
    </location>
</feature>
<dbReference type="eggNOG" id="COG1538">
    <property type="taxonomic scope" value="Bacteria"/>
</dbReference>
<proteinExistence type="inferred from homology"/>
<keyword evidence="7" id="KW-0998">Cell outer membrane</keyword>
<evidence type="ECO:0000313" key="10">
    <source>
        <dbReference type="EMBL" id="AIA55947.1"/>
    </source>
</evidence>
<keyword evidence="4" id="KW-1134">Transmembrane beta strand</keyword>
<dbReference type="InterPro" id="IPR010130">
    <property type="entry name" value="T1SS_OMP_TolC"/>
</dbReference>
<feature type="chain" id="PRO_5001582026" evidence="9">
    <location>
        <begin position="24"/>
        <end position="460"/>
    </location>
</feature>
<evidence type="ECO:0000256" key="7">
    <source>
        <dbReference type="ARBA" id="ARBA00023237"/>
    </source>
</evidence>
<dbReference type="NCBIfam" id="TIGR01844">
    <property type="entry name" value="type_I_sec_TolC"/>
    <property type="match status" value="1"/>
</dbReference>
<evidence type="ECO:0000256" key="8">
    <source>
        <dbReference type="SAM" id="MobiDB-lite"/>
    </source>
</evidence>
<evidence type="ECO:0000256" key="5">
    <source>
        <dbReference type="ARBA" id="ARBA00022692"/>
    </source>
</evidence>
<evidence type="ECO:0000256" key="2">
    <source>
        <dbReference type="ARBA" id="ARBA00007613"/>
    </source>
</evidence>
<evidence type="ECO:0000256" key="1">
    <source>
        <dbReference type="ARBA" id="ARBA00004442"/>
    </source>
</evidence>
<dbReference type="Gene3D" id="1.20.1600.10">
    <property type="entry name" value="Outer membrane efflux proteins (OEP)"/>
    <property type="match status" value="1"/>
</dbReference>
<dbReference type="AlphaFoldDB" id="A0A060A1C9"/>
<keyword evidence="3" id="KW-0813">Transport</keyword>
<gene>
    <name evidence="10" type="ORF">Acaty_c2091</name>
</gene>
<organism evidence="10 11">
    <name type="scientific">Acidithiobacillus caldus (strain ATCC 51756 / DSM 8584 / KU)</name>
    <dbReference type="NCBI Taxonomy" id="637389"/>
    <lineage>
        <taxon>Bacteria</taxon>
        <taxon>Pseudomonadati</taxon>
        <taxon>Pseudomonadota</taxon>
        <taxon>Acidithiobacillia</taxon>
        <taxon>Acidithiobacillales</taxon>
        <taxon>Acidithiobacillaceae</taxon>
        <taxon>Acidithiobacillus</taxon>
    </lineage>
</organism>
<comment type="similarity">
    <text evidence="2">Belongs to the outer membrane factor (OMF) (TC 1.B.17) family.</text>
</comment>
<feature type="compositionally biased region" description="Basic and acidic residues" evidence="8">
    <location>
        <begin position="441"/>
        <end position="451"/>
    </location>
</feature>
<dbReference type="PANTHER" id="PTHR30026">
    <property type="entry name" value="OUTER MEMBRANE PROTEIN TOLC"/>
    <property type="match status" value="1"/>
</dbReference>
<comment type="subcellular location">
    <subcellularLocation>
        <location evidence="1">Cell outer membrane</location>
    </subcellularLocation>
</comment>
<sequence length="460" mass="49544">MSNLRLSLLCAAALCLGSSSVYAEDLLSAYEQAYRTDPALAEARAQLQATLQDKPAARAALLPHLGLGASVGYNTGTFSGFAGLDLSKAYLSDSYSVTLTQSVFDGQSYVALRQADSRIQAQTAALLYTQQQLALRVATAYFKVLEAQSQERIAERQRRLLESIYRQTEAALKVGTGDIVAVREARARLDAARSDRIRARNAVSVAERGLERLTHAPVGHLEDLRPFTAEGPKPDDMDAWVQAAIRDQPLMHEAEAQLRTAQEAVQYQQRARWPKVDLQGIAQHVHGNPFPGFNENQAGVSLNLSMPIYQGGSISSGVQKAQALSVAQVDHVGSVRDRVRLDTQTAFLNLKDSVAQLASAKAAVESAKISLEGTRKGYEVGTRSIIDLLQTATDYIRAEQDYNVALYNQVLARVQLKAAAGQLDLADLSAVNGLLGGGAGTHEHTDSRAAADQKSAAMGD</sequence>
<dbReference type="Proteomes" id="UP000005522">
    <property type="component" value="Chromosome"/>
</dbReference>
<dbReference type="Pfam" id="PF02321">
    <property type="entry name" value="OEP"/>
    <property type="match status" value="2"/>
</dbReference>
<dbReference type="PANTHER" id="PTHR30026:SF20">
    <property type="entry name" value="OUTER MEMBRANE PROTEIN TOLC"/>
    <property type="match status" value="1"/>
</dbReference>
<dbReference type="InterPro" id="IPR051906">
    <property type="entry name" value="TolC-like"/>
</dbReference>